<dbReference type="GO" id="GO:0004814">
    <property type="term" value="F:arginine-tRNA ligase activity"/>
    <property type="evidence" value="ECO:0007669"/>
    <property type="project" value="InterPro"/>
</dbReference>
<dbReference type="Pfam" id="PF02092">
    <property type="entry name" value="tRNA_synt_2f"/>
    <property type="match status" value="1"/>
</dbReference>
<comment type="subunit">
    <text evidence="10">Tetramer of two alpha and two beta subunits.</text>
</comment>
<feature type="domain" description="DALR anticodon binding" evidence="11">
    <location>
        <begin position="587"/>
        <end position="680"/>
    </location>
</feature>
<dbReference type="GO" id="GO:0006420">
    <property type="term" value="P:arginyl-tRNA aminoacylation"/>
    <property type="evidence" value="ECO:0007669"/>
    <property type="project" value="InterPro"/>
</dbReference>
<evidence type="ECO:0000256" key="3">
    <source>
        <dbReference type="ARBA" id="ARBA00022490"/>
    </source>
</evidence>
<evidence type="ECO:0000256" key="7">
    <source>
        <dbReference type="ARBA" id="ARBA00022917"/>
    </source>
</evidence>
<evidence type="ECO:0000259" key="11">
    <source>
        <dbReference type="Pfam" id="PF05746"/>
    </source>
</evidence>
<evidence type="ECO:0000256" key="1">
    <source>
        <dbReference type="ARBA" id="ARBA00004496"/>
    </source>
</evidence>
<evidence type="ECO:0000256" key="9">
    <source>
        <dbReference type="ARBA" id="ARBA00047937"/>
    </source>
</evidence>
<evidence type="ECO:0000256" key="8">
    <source>
        <dbReference type="ARBA" id="ARBA00023146"/>
    </source>
</evidence>
<keyword evidence="8 10" id="KW-0030">Aminoacyl-tRNA synthetase</keyword>
<dbReference type="Pfam" id="PF05746">
    <property type="entry name" value="DALR_1"/>
    <property type="match status" value="1"/>
</dbReference>
<proteinExistence type="inferred from homology"/>
<evidence type="ECO:0000256" key="6">
    <source>
        <dbReference type="ARBA" id="ARBA00022840"/>
    </source>
</evidence>
<dbReference type="GO" id="GO:0006426">
    <property type="term" value="P:glycyl-tRNA aminoacylation"/>
    <property type="evidence" value="ECO:0007669"/>
    <property type="project" value="UniProtKB-UniRule"/>
</dbReference>
<dbReference type="PRINTS" id="PR01045">
    <property type="entry name" value="TRNASYNTHGB"/>
</dbReference>
<keyword evidence="6 10" id="KW-0067">ATP-binding</keyword>
<reference evidence="12 13" key="1">
    <citation type="submission" date="2019-07" db="EMBL/GenBank/DDBJ databases">
        <title>Whole genome shotgun sequence of Lactobacillus aviarius subsp. aviarius NBRC 102162.</title>
        <authorList>
            <person name="Hosoyama A."/>
            <person name="Uohara A."/>
            <person name="Ohji S."/>
            <person name="Ichikawa N."/>
        </authorList>
    </citation>
    <scope>NUCLEOTIDE SEQUENCE [LARGE SCALE GENOMIC DNA]</scope>
    <source>
        <strain evidence="12 13">NBRC 102162</strain>
    </source>
</reference>
<gene>
    <name evidence="10 12" type="primary">glyS</name>
    <name evidence="12" type="ORF">LAV01_04980</name>
</gene>
<keyword evidence="4 10" id="KW-0436">Ligase</keyword>
<dbReference type="PANTHER" id="PTHR30075">
    <property type="entry name" value="GLYCYL-TRNA SYNTHETASE"/>
    <property type="match status" value="1"/>
</dbReference>
<sequence>MSHTFLMEIGLEEIPAHVVTPSAAQLVEKTEKFLKEQRMDFDEVQTYSTPRRLTVKVTGLADKQPDIQEEAKGPAKKIAYDKDGNWSKAAQGFARGQGVSVDDIFFKELKGTEYVYVKKFIEGKAAADVMQGMRDVAMDLKFPTMMRWGTNDFQYVRPIRWIVAMLDDQVIPFKILNIESGNVSQGHRFLGKPVELKSADDYVEALRAEKVIVDAAERKSMIRGQINDLAQKNNWKIVIDEDLLEEVNNLVEYPTVFAGSFDEKYLSVPDQVLITSMKDHQRFFYVTDQNGKLLPNFVSVRNGNTEYLENVVQGNEKVLTARLEDAKFFYEEDQKQSIADYVERLKKVMFHDKIGTIYEKMARVRLLAAQIGKFVGLNDQELADLDRAAQIYKFDLVTGMVGEFAELQGVMGEIYARLQGENDNVAAAIREEYMPTSAEGELPTTKVGAVLSIADKIDSIQAFFAAGMIPSGSNDPYALRRQALGIVRIALARNWKLSVPMMLKFVENAMNERPDLYKNIMPGDEQKDMQQFIIDRLAQIMNGDKQLRHDVLDTVVANPENAFVDIEEAAKILGKHLEDDDFKETIEALTRVGRMAKKAPNFEDDAVLKAELFENESEKKLAEAVKKVATAFEQADLEEKFNQLASLKDPITDYFDSTMIMAKDEDVKQNRLLQLKQIADLTKDFGELDNLNVK</sequence>
<dbReference type="HAMAP" id="MF_00255">
    <property type="entry name" value="Gly_tRNA_synth_beta"/>
    <property type="match status" value="1"/>
</dbReference>
<comment type="caution">
    <text evidence="12">The sequence shown here is derived from an EMBL/GenBank/DDBJ whole genome shotgun (WGS) entry which is preliminary data.</text>
</comment>
<dbReference type="Proteomes" id="UP000321722">
    <property type="component" value="Unassembled WGS sequence"/>
</dbReference>
<protein>
    <recommendedName>
        <fullName evidence="10">Glycine--tRNA ligase beta subunit</fullName>
        <ecNumber evidence="10">6.1.1.14</ecNumber>
    </recommendedName>
    <alternativeName>
        <fullName evidence="10">Glycyl-tRNA synthetase beta subunit</fullName>
        <shortName evidence="10">GlyRS</shortName>
    </alternativeName>
</protein>
<evidence type="ECO:0000256" key="4">
    <source>
        <dbReference type="ARBA" id="ARBA00022598"/>
    </source>
</evidence>
<comment type="subcellular location">
    <subcellularLocation>
        <location evidence="1 10">Cytoplasm</location>
    </subcellularLocation>
</comment>
<evidence type="ECO:0000256" key="5">
    <source>
        <dbReference type="ARBA" id="ARBA00022741"/>
    </source>
</evidence>
<dbReference type="InterPro" id="IPR008909">
    <property type="entry name" value="DALR_anticod-bd"/>
</dbReference>
<dbReference type="EMBL" id="BJUI01000004">
    <property type="protein sequence ID" value="GEK41666.1"/>
    <property type="molecule type" value="Genomic_DNA"/>
</dbReference>
<evidence type="ECO:0000256" key="10">
    <source>
        <dbReference type="HAMAP-Rule" id="MF_00255"/>
    </source>
</evidence>
<dbReference type="RefSeq" id="WP_057827436.1">
    <property type="nucleotide sequence ID" value="NZ_BAAACL010000017.1"/>
</dbReference>
<dbReference type="GeneID" id="29933958"/>
<evidence type="ECO:0000313" key="13">
    <source>
        <dbReference type="Proteomes" id="UP000321722"/>
    </source>
</evidence>
<evidence type="ECO:0000313" key="12">
    <source>
        <dbReference type="EMBL" id="GEK41666.1"/>
    </source>
</evidence>
<dbReference type="InterPro" id="IPR015944">
    <property type="entry name" value="Gly-tRNA-synth_bsu"/>
</dbReference>
<evidence type="ECO:0000256" key="2">
    <source>
        <dbReference type="ARBA" id="ARBA00008226"/>
    </source>
</evidence>
<name>A0A510WR53_9LACO</name>
<keyword evidence="5 10" id="KW-0547">Nucleotide-binding</keyword>
<dbReference type="AlphaFoldDB" id="A0A510WR53"/>
<dbReference type="PROSITE" id="PS50861">
    <property type="entry name" value="AA_TRNA_LIGASE_II_GLYAB"/>
    <property type="match status" value="1"/>
</dbReference>
<accession>A0A510WR53</accession>
<comment type="similarity">
    <text evidence="2 10">Belongs to the class-II aminoacyl-tRNA synthetase family.</text>
</comment>
<dbReference type="GO" id="GO:0005829">
    <property type="term" value="C:cytosol"/>
    <property type="evidence" value="ECO:0007669"/>
    <property type="project" value="TreeGrafter"/>
</dbReference>
<dbReference type="EC" id="6.1.1.14" evidence="10"/>
<dbReference type="GO" id="GO:0004820">
    <property type="term" value="F:glycine-tRNA ligase activity"/>
    <property type="evidence" value="ECO:0007669"/>
    <property type="project" value="UniProtKB-UniRule"/>
</dbReference>
<organism evidence="12 13">
    <name type="scientific">Ligilactobacillus aviarius</name>
    <dbReference type="NCBI Taxonomy" id="1606"/>
    <lineage>
        <taxon>Bacteria</taxon>
        <taxon>Bacillati</taxon>
        <taxon>Bacillota</taxon>
        <taxon>Bacilli</taxon>
        <taxon>Lactobacillales</taxon>
        <taxon>Lactobacillaceae</taxon>
        <taxon>Ligilactobacillus</taxon>
    </lineage>
</organism>
<keyword evidence="3 10" id="KW-0963">Cytoplasm</keyword>
<dbReference type="GO" id="GO:0005524">
    <property type="term" value="F:ATP binding"/>
    <property type="evidence" value="ECO:0007669"/>
    <property type="project" value="UniProtKB-UniRule"/>
</dbReference>
<dbReference type="SUPFAM" id="SSF109604">
    <property type="entry name" value="HD-domain/PDEase-like"/>
    <property type="match status" value="1"/>
</dbReference>
<dbReference type="PANTHER" id="PTHR30075:SF2">
    <property type="entry name" value="GLYCINE--TRNA LIGASE, CHLOROPLASTIC_MITOCHONDRIAL 2"/>
    <property type="match status" value="1"/>
</dbReference>
<keyword evidence="13" id="KW-1185">Reference proteome</keyword>
<keyword evidence="7 10" id="KW-0648">Protein biosynthesis</keyword>
<dbReference type="InterPro" id="IPR006194">
    <property type="entry name" value="Gly-tRNA-synth_heterodimer"/>
</dbReference>
<comment type="catalytic activity">
    <reaction evidence="9 10">
        <text>tRNA(Gly) + glycine + ATP = glycyl-tRNA(Gly) + AMP + diphosphate</text>
        <dbReference type="Rhea" id="RHEA:16013"/>
        <dbReference type="Rhea" id="RHEA-COMP:9664"/>
        <dbReference type="Rhea" id="RHEA-COMP:9683"/>
        <dbReference type="ChEBI" id="CHEBI:30616"/>
        <dbReference type="ChEBI" id="CHEBI:33019"/>
        <dbReference type="ChEBI" id="CHEBI:57305"/>
        <dbReference type="ChEBI" id="CHEBI:78442"/>
        <dbReference type="ChEBI" id="CHEBI:78522"/>
        <dbReference type="ChEBI" id="CHEBI:456215"/>
        <dbReference type="EC" id="6.1.1.14"/>
    </reaction>
</comment>
<dbReference type="NCBIfam" id="TIGR00211">
    <property type="entry name" value="glyS"/>
    <property type="match status" value="1"/>
</dbReference>